<dbReference type="Proteomes" id="UP001627154">
    <property type="component" value="Unassembled WGS sequence"/>
</dbReference>
<feature type="compositionally biased region" description="Low complexity" evidence="7">
    <location>
        <begin position="486"/>
        <end position="500"/>
    </location>
</feature>
<keyword evidence="5" id="KW-0433">Leucine-rich repeat</keyword>
<feature type="domain" description="STK11-interacting protein C-terminal PH" evidence="10">
    <location>
        <begin position="1163"/>
        <end position="1211"/>
    </location>
</feature>
<proteinExistence type="inferred from homology"/>
<dbReference type="Gene3D" id="3.80.10.10">
    <property type="entry name" value="Ribonuclease Inhibitor"/>
    <property type="match status" value="2"/>
</dbReference>
<dbReference type="Pfam" id="PF15904">
    <property type="entry name" value="LIP1"/>
    <property type="match status" value="1"/>
</dbReference>
<dbReference type="PANTHER" id="PTHR15454">
    <property type="entry name" value="NISCHARIN RELATED"/>
    <property type="match status" value="1"/>
</dbReference>
<evidence type="ECO:0000259" key="8">
    <source>
        <dbReference type="Pfam" id="PF15904"/>
    </source>
</evidence>
<evidence type="ECO:0000256" key="2">
    <source>
        <dbReference type="ARBA" id="ARBA00008771"/>
    </source>
</evidence>
<evidence type="ECO:0000259" key="9">
    <source>
        <dbReference type="Pfam" id="PF23142"/>
    </source>
</evidence>
<feature type="region of interest" description="Disordered" evidence="7">
    <location>
        <begin position="720"/>
        <end position="810"/>
    </location>
</feature>
<feature type="region of interest" description="Disordered" evidence="7">
    <location>
        <begin position="483"/>
        <end position="504"/>
    </location>
</feature>
<accession>A0ABD2VX72</accession>
<evidence type="ECO:0000313" key="12">
    <source>
        <dbReference type="Proteomes" id="UP001627154"/>
    </source>
</evidence>
<evidence type="ECO:0000256" key="5">
    <source>
        <dbReference type="ARBA" id="ARBA00022614"/>
    </source>
</evidence>
<protein>
    <recommendedName>
        <fullName evidence="3">Serine/threonine-protein kinase 11-interacting protein</fullName>
    </recommendedName>
</protein>
<evidence type="ECO:0000313" key="11">
    <source>
        <dbReference type="EMBL" id="KAL3385172.1"/>
    </source>
</evidence>
<comment type="similarity">
    <text evidence="2">Belongs to the STK11IP family.</text>
</comment>
<feature type="domain" description="PLEKHM2 PH" evidence="9">
    <location>
        <begin position="929"/>
        <end position="999"/>
    </location>
</feature>
<feature type="domain" description="LKB1 serine/threonine kinase interacting protein 1 N-terminal" evidence="8">
    <location>
        <begin position="16"/>
        <end position="96"/>
    </location>
</feature>
<dbReference type="InterPro" id="IPR057288">
    <property type="entry name" value="PH_PLEKHM2"/>
</dbReference>
<reference evidence="11 12" key="1">
    <citation type="journal article" date="2024" name="bioRxiv">
        <title>A reference genome for Trichogramma kaykai: A tiny desert-dwelling parasitoid wasp with competing sex-ratio distorters.</title>
        <authorList>
            <person name="Culotta J."/>
            <person name="Lindsey A.R."/>
        </authorList>
    </citation>
    <scope>NUCLEOTIDE SEQUENCE [LARGE SCALE GENOMIC DNA]</scope>
    <source>
        <strain evidence="11 12">KSX58</strain>
    </source>
</reference>
<dbReference type="AlphaFoldDB" id="A0ABD2VX72"/>
<evidence type="ECO:0000259" key="10">
    <source>
        <dbReference type="Pfam" id="PF25624"/>
    </source>
</evidence>
<dbReference type="InterPro" id="IPR057676">
    <property type="entry name" value="PH_S11IP_C"/>
</dbReference>
<feature type="compositionally biased region" description="Basic and acidic residues" evidence="7">
    <location>
        <begin position="720"/>
        <end position="745"/>
    </location>
</feature>
<evidence type="ECO:0000256" key="3">
    <source>
        <dbReference type="ARBA" id="ARBA00020683"/>
    </source>
</evidence>
<dbReference type="Pfam" id="PF25624">
    <property type="entry name" value="PH_S11IP_C"/>
    <property type="match status" value="1"/>
</dbReference>
<keyword evidence="6" id="KW-0677">Repeat</keyword>
<dbReference type="PROSITE" id="PS51450">
    <property type="entry name" value="LRR"/>
    <property type="match status" value="2"/>
</dbReference>
<keyword evidence="4" id="KW-0963">Cytoplasm</keyword>
<dbReference type="InterPro" id="IPR031782">
    <property type="entry name" value="LIP1_N"/>
</dbReference>
<evidence type="ECO:0000256" key="4">
    <source>
        <dbReference type="ARBA" id="ARBA00022490"/>
    </source>
</evidence>
<dbReference type="SUPFAM" id="SSF52075">
    <property type="entry name" value="Outer arm dynein light chain 1"/>
    <property type="match status" value="1"/>
</dbReference>
<comment type="caution">
    <text evidence="11">The sequence shown here is derived from an EMBL/GenBank/DDBJ whole genome shotgun (WGS) entry which is preliminary data.</text>
</comment>
<dbReference type="InterPro" id="IPR032675">
    <property type="entry name" value="LRR_dom_sf"/>
</dbReference>
<gene>
    <name evidence="11" type="ORF">TKK_019169</name>
</gene>
<dbReference type="EMBL" id="JBJJXI010000159">
    <property type="protein sequence ID" value="KAL3385172.1"/>
    <property type="molecule type" value="Genomic_DNA"/>
</dbReference>
<comment type="subcellular location">
    <subcellularLocation>
        <location evidence="1">Cytoplasm</location>
    </subcellularLocation>
</comment>
<evidence type="ECO:0000256" key="6">
    <source>
        <dbReference type="ARBA" id="ARBA00022737"/>
    </source>
</evidence>
<dbReference type="Pfam" id="PF23142">
    <property type="entry name" value="PH_PLEKHM2"/>
    <property type="match status" value="1"/>
</dbReference>
<dbReference type="GO" id="GO:0005737">
    <property type="term" value="C:cytoplasm"/>
    <property type="evidence" value="ECO:0007669"/>
    <property type="project" value="UniProtKB-SubCell"/>
</dbReference>
<evidence type="ECO:0000256" key="7">
    <source>
        <dbReference type="SAM" id="MobiDB-lite"/>
    </source>
</evidence>
<organism evidence="11 12">
    <name type="scientific">Trichogramma kaykai</name>
    <dbReference type="NCBI Taxonomy" id="54128"/>
    <lineage>
        <taxon>Eukaryota</taxon>
        <taxon>Metazoa</taxon>
        <taxon>Ecdysozoa</taxon>
        <taxon>Arthropoda</taxon>
        <taxon>Hexapoda</taxon>
        <taxon>Insecta</taxon>
        <taxon>Pterygota</taxon>
        <taxon>Neoptera</taxon>
        <taxon>Endopterygota</taxon>
        <taxon>Hymenoptera</taxon>
        <taxon>Apocrita</taxon>
        <taxon>Proctotrupomorpha</taxon>
        <taxon>Chalcidoidea</taxon>
        <taxon>Trichogrammatidae</taxon>
        <taxon>Trichogramma</taxon>
    </lineage>
</organism>
<keyword evidence="12" id="KW-1185">Reference proteome</keyword>
<evidence type="ECO:0000256" key="1">
    <source>
        <dbReference type="ARBA" id="ARBA00004496"/>
    </source>
</evidence>
<name>A0ABD2VX72_9HYME</name>
<sequence length="1226" mass="137612">MSRTINNTNTLPNMQKIVELAKLLRDKGDKILSASSKLTLSTSLLASLNENFALIIEEPDDIESSFQVCNSSRNEIFRDIKFLHDFVQKTIGLKLMFNKCESQIIDITKFRHLKYLELHKIPISSVKGIQAIRGQLECIICSGGHGVISLEELLAYCGADKGVGFVWGSLTRLALPYNNLSHLDKSLEFVPWVETIDLSHNALTRATDLKYLPNVKNVNLSYNNLEFVPQFNRAAFYLLQKLILRNNYIENINGLEKLEGLVELDLSHNLLTDHSLLWPLLAMPLLRTLCLEGNPLSYHPDHKTMLFSYLHPALGNKNCKLTIDNEEIGKFDRIQISENRSFFLHSRQEKPELRRADITSSSDMNAANTSELENELDVSSVSRINAKKNENIQVAVIADDEVEKDEIKSDSIANSFFETSMDHLEVKRQILALREKYGEDNWLSNHGATCVQTIMGLQSTPTAPLGLFSSTLNDNHLMLHTTIGNSNSTSPSPISKPSSSDETAMQHHEKFEVQVEINHHVSKNDTETEVETINEINTISETEFETSENGIVDLKINEDLTTSYDPEEETGDLFLLQKKRGQEESDEIFLVISSDDIKERDTMTGKILFRWATNTVLSCVLGRGTPTTIDITFDTTRKDRNARTYITNLDDAKKINEKLNEMIRTYVPIVLKIFMCMKCSTQFSQDGDNNIVTSQPALPKCPTCKSTLVIQSDELLSPDKGKLEKIPEKIKTNLPKEEKANEMKLPHSSSQSSIGSATSLEESRESTPSTGTTTKKYESDIEILSNPSQSSIEILDDGSKSTTPHRKKSLEERRIAVAPSLLTIPDSSIIMAGLTESSSSGSLTDSVCTAYENITSKLMDKNEMSNSKSTLKSEGDADNTLTPVTNLSSMLGELLQSMKIGTTKDIMSRSEETSEFMGNNIQYSYTNFSDIDHRIKLHIILNVFEHENEDIAFLLRADILTHSSNESFPGCLVMSTAKVYILRITGKEGEDPQRWLQKESSWTIDRLRSFSPLPYKQGILVELQQPNKPGEAPINTVLLCILQDFQRTSNFLFYLTNSPLPPSCEVEFIVPQYCNAALKNMLKFCKNYKEEVPIRLLALFSSATLKWSNDSIKLKMSSLIITSSDLIVMQDKINWLLSEKNELPGIVVEQGMSNLIEVEIGGNTLTLNFLDEVIGEDSTWIFEFVSSNAAEAVINSIKPPWEELFSVPLQINAPLMDKSSGSLDHM</sequence>
<dbReference type="PANTHER" id="PTHR15454:SF69">
    <property type="entry name" value="SERINE_THREONINE-PROTEIN KINASE 11-INTERACTING PROTEIN"/>
    <property type="match status" value="1"/>
</dbReference>
<dbReference type="InterPro" id="IPR001611">
    <property type="entry name" value="Leu-rich_rpt"/>
</dbReference>
<feature type="compositionally biased region" description="Low complexity" evidence="7">
    <location>
        <begin position="748"/>
        <end position="759"/>
    </location>
</feature>